<evidence type="ECO:0000313" key="4">
    <source>
        <dbReference type="Proteomes" id="UP000273326"/>
    </source>
</evidence>
<gene>
    <name evidence="3" type="ORF">EJN90_09610</name>
</gene>
<evidence type="ECO:0000256" key="1">
    <source>
        <dbReference type="ARBA" id="ARBA00009277"/>
    </source>
</evidence>
<dbReference type="RefSeq" id="WP_126110703.1">
    <property type="nucleotide sequence ID" value="NZ_CP034465.1"/>
</dbReference>
<feature type="domain" description="Integrase catalytic" evidence="2">
    <location>
        <begin position="130"/>
        <end position="310"/>
    </location>
</feature>
<dbReference type="PROSITE" id="PS50994">
    <property type="entry name" value="INTEGRASE"/>
    <property type="match status" value="1"/>
</dbReference>
<sequence length="514" mass="59264">MIRYRKILEMHFNGISQRTISTSLGNSRNTVSSIIKKAESLGLVDLSDTHTDQWLGGFLFPEKQAVEKGYFPPDWEDVHKELQKKNVTLKLLHLEYTDRARNGGKIPYAYRTFAEKYGHYAKKYKATMPIRRKPGEIMEVDWAGSTLVITDRAAGEKLEVYIFVATLPYSQYSYVEAFLDMKSSSWLTGHIHAFEHFEGVPESLVPDNLKTGVIKARGSEPIINEAYRELADHYRTVIVPSRVKRPKDKPSVEGTVGFVSRQIIAALRNYQCFDIHDLNKQILSKLDAINKESFQKRPGSRESVFNEEEKSYLLPLRPTRFKLSEWRIAIVQPNYHIQIERMYYSVPYEYIQSEVHVRLSKDLIEVYFNDTRIASHKRLMGMVGQYATLPEHMPDNHRLFLEHTPESSREWAEKIGSNMLEMVEFLLKNSSDKKALNQLMSLRSLTRKYAIEELELAAQNILVASSNPTVSVFKTILVRNKKRLKAEESDTLTSLKTNEAYGFVRGANYFGGKK</sequence>
<evidence type="ECO:0000259" key="2">
    <source>
        <dbReference type="PROSITE" id="PS50994"/>
    </source>
</evidence>
<dbReference type="Gene3D" id="3.30.420.10">
    <property type="entry name" value="Ribonuclease H-like superfamily/Ribonuclease H"/>
    <property type="match status" value="1"/>
</dbReference>
<dbReference type="Gene3D" id="1.10.10.10">
    <property type="entry name" value="Winged helix-like DNA-binding domain superfamily/Winged helix DNA-binding domain"/>
    <property type="match status" value="1"/>
</dbReference>
<reference evidence="4" key="1">
    <citation type="submission" date="2018-12" db="EMBL/GenBank/DDBJ databases">
        <title>Complete genome sequencing of Jeotgalibaca sp. H21T32.</title>
        <authorList>
            <person name="Bae J.-W."/>
            <person name="Lee S.-Y."/>
        </authorList>
    </citation>
    <scope>NUCLEOTIDE SEQUENCE [LARGE SCALE GENOMIC DNA]</scope>
    <source>
        <strain evidence="4">H21T32</strain>
    </source>
</reference>
<dbReference type="InterPro" id="IPR001584">
    <property type="entry name" value="Integrase_cat-core"/>
</dbReference>
<dbReference type="AlphaFoldDB" id="A0A3S9HC07"/>
<dbReference type="PANTHER" id="PTHR35004">
    <property type="entry name" value="TRANSPOSASE RV3428C-RELATED"/>
    <property type="match status" value="1"/>
</dbReference>
<dbReference type="KEGG" id="jeh:EJN90_09610"/>
<comment type="similarity">
    <text evidence="1">Belongs to the transposase IS21/IS408/IS1162 family.</text>
</comment>
<dbReference type="GO" id="GO:0015074">
    <property type="term" value="P:DNA integration"/>
    <property type="evidence" value="ECO:0007669"/>
    <property type="project" value="InterPro"/>
</dbReference>
<dbReference type="GO" id="GO:0003676">
    <property type="term" value="F:nucleic acid binding"/>
    <property type="evidence" value="ECO:0007669"/>
    <property type="project" value="InterPro"/>
</dbReference>
<proteinExistence type="inferred from homology"/>
<protein>
    <submittedName>
        <fullName evidence="3">IS21 family transposase</fullName>
    </submittedName>
</protein>
<dbReference type="InterPro" id="IPR036388">
    <property type="entry name" value="WH-like_DNA-bd_sf"/>
</dbReference>
<dbReference type="Proteomes" id="UP000273326">
    <property type="component" value="Chromosome"/>
</dbReference>
<dbReference type="NCBIfam" id="NF033546">
    <property type="entry name" value="transpos_IS21"/>
    <property type="match status" value="1"/>
</dbReference>
<dbReference type="InterPro" id="IPR012337">
    <property type="entry name" value="RNaseH-like_sf"/>
</dbReference>
<dbReference type="InterPro" id="IPR054353">
    <property type="entry name" value="IstA-like_C"/>
</dbReference>
<dbReference type="Pfam" id="PF22483">
    <property type="entry name" value="Mu-transpos_C_2"/>
    <property type="match status" value="1"/>
</dbReference>
<dbReference type="EMBL" id="CP034465">
    <property type="protein sequence ID" value="AZP04874.1"/>
    <property type="molecule type" value="Genomic_DNA"/>
</dbReference>
<organism evidence="3 4">
    <name type="scientific">Jeotgalibaca ciconiae</name>
    <dbReference type="NCBI Taxonomy" id="2496265"/>
    <lineage>
        <taxon>Bacteria</taxon>
        <taxon>Bacillati</taxon>
        <taxon>Bacillota</taxon>
        <taxon>Bacilli</taxon>
        <taxon>Lactobacillales</taxon>
        <taxon>Carnobacteriaceae</taxon>
        <taxon>Jeotgalibaca</taxon>
    </lineage>
</organism>
<dbReference type="InterPro" id="IPR036397">
    <property type="entry name" value="RNaseH_sf"/>
</dbReference>
<accession>A0A3S9HC07</accession>
<dbReference type="OrthoDB" id="3193769at2"/>
<evidence type="ECO:0000313" key="3">
    <source>
        <dbReference type="EMBL" id="AZP04874.1"/>
    </source>
</evidence>
<dbReference type="PANTHER" id="PTHR35004:SF8">
    <property type="entry name" value="TRANSPOSASE RV3428C-RELATED"/>
    <property type="match status" value="1"/>
</dbReference>
<dbReference type="SUPFAM" id="SSF53098">
    <property type="entry name" value="Ribonuclease H-like"/>
    <property type="match status" value="1"/>
</dbReference>
<name>A0A3S9HC07_9LACT</name>
<keyword evidence="4" id="KW-1185">Reference proteome</keyword>